<reference evidence="10" key="1">
    <citation type="submission" date="2025-08" db="UniProtKB">
        <authorList>
            <consortium name="RefSeq"/>
        </authorList>
    </citation>
    <scope>IDENTIFICATION</scope>
</reference>
<dbReference type="CDD" id="cd17485">
    <property type="entry name" value="MFS_MFSD3"/>
    <property type="match status" value="1"/>
</dbReference>
<evidence type="ECO:0000256" key="7">
    <source>
        <dbReference type="ARBA" id="ARBA00069953"/>
    </source>
</evidence>
<evidence type="ECO:0000256" key="2">
    <source>
        <dbReference type="ARBA" id="ARBA00008335"/>
    </source>
</evidence>
<comment type="subcellular location">
    <subcellularLocation>
        <location evidence="1">Membrane</location>
        <topology evidence="1">Multi-pass membrane protein</topology>
    </subcellularLocation>
</comment>
<proteinExistence type="inferred from homology"/>
<dbReference type="InterPro" id="IPR011701">
    <property type="entry name" value="MFS"/>
</dbReference>
<dbReference type="Gene3D" id="1.20.1250.20">
    <property type="entry name" value="MFS general substrate transporter like domains"/>
    <property type="match status" value="1"/>
</dbReference>
<dbReference type="PANTHER" id="PTHR12778:SF10">
    <property type="entry name" value="MAJOR FACILITATOR SUPERFAMILY DOMAIN-CONTAINING PROTEIN 3"/>
    <property type="match status" value="1"/>
</dbReference>
<evidence type="ECO:0000313" key="10">
    <source>
        <dbReference type="RefSeq" id="XP_022100516.1"/>
    </source>
</evidence>
<evidence type="ECO:0000313" key="9">
    <source>
        <dbReference type="Proteomes" id="UP000694845"/>
    </source>
</evidence>
<keyword evidence="9" id="KW-1185">Reference proteome</keyword>
<dbReference type="SUPFAM" id="SSF103473">
    <property type="entry name" value="MFS general substrate transporter"/>
    <property type="match status" value="1"/>
</dbReference>
<keyword evidence="5 8" id="KW-1133">Transmembrane helix</keyword>
<dbReference type="RefSeq" id="XP_022100516.1">
    <property type="nucleotide sequence ID" value="XM_022244824.1"/>
</dbReference>
<feature type="transmembrane region" description="Helical" evidence="8">
    <location>
        <begin position="46"/>
        <end position="65"/>
    </location>
</feature>
<keyword evidence="3" id="KW-0813">Transport</keyword>
<dbReference type="InterPro" id="IPR036259">
    <property type="entry name" value="MFS_trans_sf"/>
</dbReference>
<dbReference type="OMA" id="PFYVDMG"/>
<feature type="transmembrane region" description="Helical" evidence="8">
    <location>
        <begin position="140"/>
        <end position="158"/>
    </location>
</feature>
<evidence type="ECO:0000256" key="3">
    <source>
        <dbReference type="ARBA" id="ARBA00022448"/>
    </source>
</evidence>
<feature type="transmembrane region" description="Helical" evidence="8">
    <location>
        <begin position="338"/>
        <end position="365"/>
    </location>
</feature>
<feature type="transmembrane region" description="Helical" evidence="8">
    <location>
        <begin position="404"/>
        <end position="425"/>
    </location>
</feature>
<dbReference type="Proteomes" id="UP000694845">
    <property type="component" value="Unplaced"/>
</dbReference>
<dbReference type="OrthoDB" id="6415790at2759"/>
<name>A0A8B7ZBA7_ACAPL</name>
<evidence type="ECO:0000256" key="4">
    <source>
        <dbReference type="ARBA" id="ARBA00022692"/>
    </source>
</evidence>
<dbReference type="FunFam" id="1.20.1250.20:FF:000176">
    <property type="entry name" value="Major facilitator superfamily domain containing 3"/>
    <property type="match status" value="1"/>
</dbReference>
<keyword evidence="6 8" id="KW-0472">Membrane</keyword>
<accession>A0A8B7ZBA7</accession>
<evidence type="ECO:0000256" key="8">
    <source>
        <dbReference type="SAM" id="Phobius"/>
    </source>
</evidence>
<dbReference type="GO" id="GO:0016020">
    <property type="term" value="C:membrane"/>
    <property type="evidence" value="ECO:0007669"/>
    <property type="project" value="UniProtKB-SubCell"/>
</dbReference>
<evidence type="ECO:0000256" key="6">
    <source>
        <dbReference type="ARBA" id="ARBA00023136"/>
    </source>
</evidence>
<comment type="similarity">
    <text evidence="2">Belongs to the major facilitator superfamily.</text>
</comment>
<dbReference type="Pfam" id="PF07690">
    <property type="entry name" value="MFS_1"/>
    <property type="match status" value="1"/>
</dbReference>
<gene>
    <name evidence="10" type="primary">LOC110984523</name>
</gene>
<dbReference type="PANTHER" id="PTHR12778">
    <property type="entry name" value="SOLUTE CARRIER FAMILY 33 ACETYL-COA TRANSPORTER -RELATED"/>
    <property type="match status" value="1"/>
</dbReference>
<dbReference type="InterPro" id="IPR004752">
    <property type="entry name" value="AmpG_permease/AT-1"/>
</dbReference>
<evidence type="ECO:0000256" key="1">
    <source>
        <dbReference type="ARBA" id="ARBA00004141"/>
    </source>
</evidence>
<dbReference type="AlphaFoldDB" id="A0A8B7ZBA7"/>
<organism evidence="9 10">
    <name type="scientific">Acanthaster planci</name>
    <name type="common">Crown-of-thorns starfish</name>
    <dbReference type="NCBI Taxonomy" id="133434"/>
    <lineage>
        <taxon>Eukaryota</taxon>
        <taxon>Metazoa</taxon>
        <taxon>Echinodermata</taxon>
        <taxon>Eleutherozoa</taxon>
        <taxon>Asterozoa</taxon>
        <taxon>Asteroidea</taxon>
        <taxon>Valvatacea</taxon>
        <taxon>Valvatida</taxon>
        <taxon>Acanthasteridae</taxon>
        <taxon>Acanthaster</taxon>
    </lineage>
</organism>
<protein>
    <recommendedName>
        <fullName evidence="7">Major facilitator superfamily domain-containing protein 3</fullName>
    </recommendedName>
</protein>
<dbReference type="GO" id="GO:0022857">
    <property type="term" value="F:transmembrane transporter activity"/>
    <property type="evidence" value="ECO:0007669"/>
    <property type="project" value="InterPro"/>
</dbReference>
<sequence>MAGSDAVRSKILCLLLLYFVQGIPYGFQARFLPIFLRSRGTSLTSLGFFKILLLPWMLKVLWAPFLERYASRQTNLLYSLVAMATVCGFTSCISPDQTVALCVAILLLNLSASIQDIAVDAIAIHILTESELGAGNTVQVVGYKVGSIIGGGLLIWLLPHTEWSGLFVLLAALYTMTLIIVMHLHVGDLRECKTDKESDVSNCNSVQSNTDKEPVTRMDSKIQLVSSLITDVVNSPHTKWMMAFALFYKLGEQGAVGMFPLYLIDHGIPVGEVGILSGVISQGLSIAGSLAGGWMLSNPKLSLKPLHLLPYLMKLRLLPLILQTAVISCNYSDTSVPFYGPCVLAMWLLQLIGGAITIATFTLMMQCSQNAPLCIQATHYTALATLEVMGKLTFMSVAGWLVDMLGYTSMFCLFITLSVGMLAMFRP</sequence>
<dbReference type="GeneID" id="110984523"/>
<evidence type="ECO:0000256" key="5">
    <source>
        <dbReference type="ARBA" id="ARBA00022989"/>
    </source>
</evidence>
<feature type="transmembrane region" description="Helical" evidence="8">
    <location>
        <begin position="164"/>
        <end position="186"/>
    </location>
</feature>
<keyword evidence="4 8" id="KW-0812">Transmembrane</keyword>